<comment type="caution">
    <text evidence="4">The sequence shown here is derived from an EMBL/GenBank/DDBJ whole genome shotgun (WGS) entry which is preliminary data.</text>
</comment>
<dbReference type="CDD" id="cd04897">
    <property type="entry name" value="ACT_ACR_3"/>
    <property type="match status" value="1"/>
</dbReference>
<feature type="domain" description="ACT" evidence="3">
    <location>
        <begin position="345"/>
        <end position="424"/>
    </location>
</feature>
<evidence type="ECO:0000313" key="4">
    <source>
        <dbReference type="EMBL" id="MQM19734.1"/>
    </source>
</evidence>
<keyword evidence="1 2" id="KW-0677">Repeat</keyword>
<dbReference type="AlphaFoldDB" id="A0A843XJD2"/>
<proteinExistence type="predicted"/>
<dbReference type="PANTHER" id="PTHR31096:SF55">
    <property type="entry name" value="ACT DOMAIN-CONTAINING PROTEIN ACR6"/>
    <property type="match status" value="1"/>
</dbReference>
<protein>
    <recommendedName>
        <fullName evidence="2">ACT domain-containing protein ACR</fullName>
    </recommendedName>
    <alternativeName>
        <fullName evidence="2">Protein ACT DOMAIN REPEATS</fullName>
    </alternativeName>
</protein>
<evidence type="ECO:0000259" key="3">
    <source>
        <dbReference type="PROSITE" id="PS51671"/>
    </source>
</evidence>
<dbReference type="PANTHER" id="PTHR31096">
    <property type="entry name" value="ACT DOMAIN-CONTAINING PROTEIN ACR4-RELATED"/>
    <property type="match status" value="1"/>
</dbReference>
<reference evidence="4" key="1">
    <citation type="submission" date="2017-07" db="EMBL/GenBank/DDBJ databases">
        <title>Taro Niue Genome Assembly and Annotation.</title>
        <authorList>
            <person name="Atibalentja N."/>
            <person name="Keating K."/>
            <person name="Fields C.J."/>
        </authorList>
    </citation>
    <scope>NUCLEOTIDE SEQUENCE</scope>
    <source>
        <strain evidence="4">Niue_2</strain>
        <tissue evidence="4">Leaf</tissue>
    </source>
</reference>
<feature type="domain" description="ACT" evidence="3">
    <location>
        <begin position="128"/>
        <end position="209"/>
    </location>
</feature>
<evidence type="ECO:0000313" key="5">
    <source>
        <dbReference type="Proteomes" id="UP000652761"/>
    </source>
</evidence>
<dbReference type="InterPro" id="IPR002912">
    <property type="entry name" value="ACT_dom"/>
</dbReference>
<dbReference type="InterPro" id="IPR045865">
    <property type="entry name" value="ACT-like_dom_sf"/>
</dbReference>
<keyword evidence="5" id="KW-1185">Reference proteome</keyword>
<accession>A0A843XJD2</accession>
<dbReference type="Proteomes" id="UP000652761">
    <property type="component" value="Unassembled WGS sequence"/>
</dbReference>
<dbReference type="Gene3D" id="3.30.70.260">
    <property type="match status" value="1"/>
</dbReference>
<dbReference type="Pfam" id="PF01842">
    <property type="entry name" value="ACT"/>
    <property type="match status" value="2"/>
</dbReference>
<dbReference type="PROSITE" id="PS51671">
    <property type="entry name" value="ACT"/>
    <property type="match status" value="3"/>
</dbReference>
<dbReference type="OrthoDB" id="2019938at2759"/>
<comment type="function">
    <text evidence="2">Binds amino acids.</text>
</comment>
<sequence>MGMSEADGMEDWYAELIQRMTTPSFVVDNDACSPTTVIKVIRVEGMNKQRILLEVVQVLADLNLIITKANMSFDGEWFMDVFHVTDADGNKLQNEIIDKIKESLAAQDRFLSPPRSPVAVTPSKKLTSIELTGADRPGLLSDICAVLRDMNCNVVEGDLWTHNARTAAVVHVTDQSTGLAIEDPERISTIEELLRNVLRSSNDGTRVGNMVVAMGAAHIESRLHQMLLAERDYEPVADPPAGAESNGCRPQVSLSHCLEKDYSVVTVRSKDRPKLLFDTLFTLTDMQYVVFHGTGITGAMEAWQEYYIRHVDGLPISSEAESQRVIKCLEAAIERRTSEVCTNALAGRCAKDRVGLLSDITRIFRENGLSIKRAVISTKGSKAVDTFCVSDMSGNPVDPKTVESIRRQIAQMGKAVVRMKGSPHVSFKHPAETAGFLLGNLLKACSFQSFRLVRSYS</sequence>
<name>A0A843XJD2_COLES</name>
<evidence type="ECO:0000256" key="2">
    <source>
        <dbReference type="RuleBase" id="RU369043"/>
    </source>
</evidence>
<dbReference type="GO" id="GO:0016597">
    <property type="term" value="F:amino acid binding"/>
    <property type="evidence" value="ECO:0007669"/>
    <property type="project" value="UniProtKB-UniRule"/>
</dbReference>
<evidence type="ECO:0000256" key="1">
    <source>
        <dbReference type="ARBA" id="ARBA00022737"/>
    </source>
</evidence>
<feature type="domain" description="ACT" evidence="3">
    <location>
        <begin position="40"/>
        <end position="118"/>
    </location>
</feature>
<dbReference type="InterPro" id="IPR040217">
    <property type="entry name" value="ACR1-12"/>
</dbReference>
<dbReference type="SUPFAM" id="SSF55021">
    <property type="entry name" value="ACT-like"/>
    <property type="match status" value="3"/>
</dbReference>
<gene>
    <name evidence="4" type="ORF">Taro_052741</name>
</gene>
<dbReference type="EMBL" id="NMUH01009157">
    <property type="protein sequence ID" value="MQM19734.1"/>
    <property type="molecule type" value="Genomic_DNA"/>
</dbReference>
<organism evidence="4 5">
    <name type="scientific">Colocasia esculenta</name>
    <name type="common">Wild taro</name>
    <name type="synonym">Arum esculentum</name>
    <dbReference type="NCBI Taxonomy" id="4460"/>
    <lineage>
        <taxon>Eukaryota</taxon>
        <taxon>Viridiplantae</taxon>
        <taxon>Streptophyta</taxon>
        <taxon>Embryophyta</taxon>
        <taxon>Tracheophyta</taxon>
        <taxon>Spermatophyta</taxon>
        <taxon>Magnoliopsida</taxon>
        <taxon>Liliopsida</taxon>
        <taxon>Araceae</taxon>
        <taxon>Aroideae</taxon>
        <taxon>Colocasieae</taxon>
        <taxon>Colocasia</taxon>
    </lineage>
</organism>
<dbReference type="CDD" id="cd04925">
    <property type="entry name" value="ACT_ACR_2"/>
    <property type="match status" value="1"/>
</dbReference>